<protein>
    <submittedName>
        <fullName evidence="2">Uncharacterized protein</fullName>
    </submittedName>
</protein>
<evidence type="ECO:0000256" key="1">
    <source>
        <dbReference type="SAM" id="MobiDB-lite"/>
    </source>
</evidence>
<feature type="region of interest" description="Disordered" evidence="1">
    <location>
        <begin position="1"/>
        <end position="36"/>
    </location>
</feature>
<reference evidence="2 3" key="1">
    <citation type="submission" date="2014-02" db="EMBL/GenBank/DDBJ databases">
        <title>The genome sequence of Colletotrichum salicis CBS 607.94.</title>
        <authorList>
            <person name="Baroncelli R."/>
            <person name="Thon M.R."/>
        </authorList>
    </citation>
    <scope>NUCLEOTIDE SEQUENCE [LARGE SCALE GENOMIC DNA]</scope>
    <source>
        <strain evidence="2 3">CBS 607.94</strain>
    </source>
</reference>
<dbReference type="EMBL" id="JFFI01000531">
    <property type="protein sequence ID" value="KXH67174.1"/>
    <property type="molecule type" value="Genomic_DNA"/>
</dbReference>
<evidence type="ECO:0000313" key="2">
    <source>
        <dbReference type="EMBL" id="KXH67174.1"/>
    </source>
</evidence>
<organism evidence="2 3">
    <name type="scientific">Colletotrichum salicis</name>
    <dbReference type="NCBI Taxonomy" id="1209931"/>
    <lineage>
        <taxon>Eukaryota</taxon>
        <taxon>Fungi</taxon>
        <taxon>Dikarya</taxon>
        <taxon>Ascomycota</taxon>
        <taxon>Pezizomycotina</taxon>
        <taxon>Sordariomycetes</taxon>
        <taxon>Hypocreomycetidae</taxon>
        <taxon>Glomerellales</taxon>
        <taxon>Glomerellaceae</taxon>
        <taxon>Colletotrichum</taxon>
        <taxon>Colletotrichum acutatum species complex</taxon>
    </lineage>
</organism>
<keyword evidence="3" id="KW-1185">Reference proteome</keyword>
<name>A0A135V3F8_9PEZI</name>
<feature type="compositionally biased region" description="Polar residues" evidence="1">
    <location>
        <begin position="17"/>
        <end position="36"/>
    </location>
</feature>
<sequence>MTNYEQILDEQVFDSPKNMSPQLPTPKNQTFPNEHQQVRGSRQVCYSYARYAHCVRDYALSPRAVRFDDCQDSQGNRVFKEHFLDSQSDHGTACPYPGKDDESDDHIPEAGNFDDGQDISSHQGNCDQVSDDQSSYQTTFQASSEPENDFSDVGQPASRYDDDLSFSRRGRIG</sequence>
<feature type="compositionally biased region" description="Polar residues" evidence="1">
    <location>
        <begin position="118"/>
        <end position="145"/>
    </location>
</feature>
<comment type="caution">
    <text evidence="2">The sequence shown here is derived from an EMBL/GenBank/DDBJ whole genome shotgun (WGS) entry which is preliminary data.</text>
</comment>
<dbReference type="Proteomes" id="UP000070121">
    <property type="component" value="Unassembled WGS sequence"/>
</dbReference>
<feature type="region of interest" description="Disordered" evidence="1">
    <location>
        <begin position="82"/>
        <end position="173"/>
    </location>
</feature>
<proteinExistence type="predicted"/>
<evidence type="ECO:0000313" key="3">
    <source>
        <dbReference type="Proteomes" id="UP000070121"/>
    </source>
</evidence>
<gene>
    <name evidence="2" type="ORF">CSAL01_08614</name>
</gene>
<dbReference type="AlphaFoldDB" id="A0A135V3F8"/>
<accession>A0A135V3F8</accession>